<evidence type="ECO:0000256" key="7">
    <source>
        <dbReference type="ARBA" id="ARBA00023242"/>
    </source>
</evidence>
<keyword evidence="4 8" id="KW-0238">DNA-binding</keyword>
<evidence type="ECO:0000313" key="11">
    <source>
        <dbReference type="EMBL" id="KAF5736086.1"/>
    </source>
</evidence>
<feature type="compositionally biased region" description="Low complexity" evidence="9">
    <location>
        <begin position="340"/>
        <end position="356"/>
    </location>
</feature>
<dbReference type="GO" id="GO:0006355">
    <property type="term" value="P:regulation of DNA-templated transcription"/>
    <property type="evidence" value="ECO:0007669"/>
    <property type="project" value="InterPro"/>
</dbReference>
<feature type="domain" description="Homeobox" evidence="10">
    <location>
        <begin position="502"/>
        <end position="565"/>
    </location>
</feature>
<evidence type="ECO:0000259" key="10">
    <source>
        <dbReference type="PROSITE" id="PS50071"/>
    </source>
</evidence>
<dbReference type="Proteomes" id="UP000593562">
    <property type="component" value="Unassembled WGS sequence"/>
</dbReference>
<evidence type="ECO:0000256" key="6">
    <source>
        <dbReference type="ARBA" id="ARBA00023163"/>
    </source>
</evidence>
<keyword evidence="6" id="KW-0804">Transcription</keyword>
<keyword evidence="7 8" id="KW-0539">Nucleus</keyword>
<dbReference type="GO" id="GO:0003677">
    <property type="term" value="F:DNA binding"/>
    <property type="evidence" value="ECO:0007669"/>
    <property type="project" value="UniProtKB-UniRule"/>
</dbReference>
<proteinExistence type="inferred from homology"/>
<keyword evidence="3" id="KW-0805">Transcription regulation</keyword>
<dbReference type="FunCoup" id="A0A7J7CQD5">
    <property type="interactions" value="1173"/>
</dbReference>
<feature type="compositionally biased region" description="Pro residues" evidence="9">
    <location>
        <begin position="164"/>
        <end position="174"/>
    </location>
</feature>
<dbReference type="InParanoid" id="A0A7J7CQD5"/>
<evidence type="ECO:0000256" key="5">
    <source>
        <dbReference type="ARBA" id="ARBA00023155"/>
    </source>
</evidence>
<dbReference type="PANTHER" id="PTHR11850">
    <property type="entry name" value="HOMEOBOX PROTEIN TRANSCRIPTION FACTORS"/>
    <property type="match status" value="1"/>
</dbReference>
<feature type="region of interest" description="Disordered" evidence="9">
    <location>
        <begin position="260"/>
        <end position="286"/>
    </location>
</feature>
<dbReference type="SMART" id="SM00574">
    <property type="entry name" value="POX"/>
    <property type="match status" value="1"/>
</dbReference>
<comment type="similarity">
    <text evidence="2">Belongs to the TALE/BELL homeobox family.</text>
</comment>
<dbReference type="OrthoDB" id="10056939at2759"/>
<dbReference type="SMART" id="SM00389">
    <property type="entry name" value="HOX"/>
    <property type="match status" value="1"/>
</dbReference>
<dbReference type="InterPro" id="IPR008422">
    <property type="entry name" value="KN_HD"/>
</dbReference>
<dbReference type="PROSITE" id="PS50071">
    <property type="entry name" value="HOMEOBOX_2"/>
    <property type="match status" value="1"/>
</dbReference>
<feature type="compositionally biased region" description="Polar residues" evidence="9">
    <location>
        <begin position="715"/>
        <end position="724"/>
    </location>
</feature>
<dbReference type="InterPro" id="IPR009057">
    <property type="entry name" value="Homeodomain-like_sf"/>
</dbReference>
<name>A0A7J7CQD5_TRIWF</name>
<feature type="DNA-binding region" description="Homeobox" evidence="8">
    <location>
        <begin position="504"/>
        <end position="566"/>
    </location>
</feature>
<keyword evidence="5 8" id="KW-0371">Homeobox</keyword>
<comment type="subcellular location">
    <subcellularLocation>
        <location evidence="1 8">Nucleus</location>
    </subcellularLocation>
</comment>
<dbReference type="GO" id="GO:0005634">
    <property type="term" value="C:nucleus"/>
    <property type="evidence" value="ECO:0007669"/>
    <property type="project" value="UniProtKB-SubCell"/>
</dbReference>
<dbReference type="InterPro" id="IPR001356">
    <property type="entry name" value="HD"/>
</dbReference>
<feature type="region of interest" description="Disordered" evidence="9">
    <location>
        <begin position="635"/>
        <end position="665"/>
    </location>
</feature>
<dbReference type="InterPro" id="IPR050224">
    <property type="entry name" value="TALE_homeobox"/>
</dbReference>
<feature type="compositionally biased region" description="Pro residues" evidence="9">
    <location>
        <begin position="641"/>
        <end position="650"/>
    </location>
</feature>
<dbReference type="SUPFAM" id="SSF46689">
    <property type="entry name" value="Homeodomain-like"/>
    <property type="match status" value="1"/>
</dbReference>
<feature type="region of interest" description="Disordered" evidence="9">
    <location>
        <begin position="712"/>
        <end position="731"/>
    </location>
</feature>
<dbReference type="InterPro" id="IPR006563">
    <property type="entry name" value="POX_dom"/>
</dbReference>
<evidence type="ECO:0000256" key="2">
    <source>
        <dbReference type="ARBA" id="ARBA00006454"/>
    </source>
</evidence>
<keyword evidence="12" id="KW-1185">Reference proteome</keyword>
<feature type="compositionally biased region" description="Gly residues" evidence="9">
    <location>
        <begin position="357"/>
        <end position="367"/>
    </location>
</feature>
<dbReference type="AlphaFoldDB" id="A0A7J7CQD5"/>
<gene>
    <name evidence="11" type="ORF">HS088_TW14G00220</name>
</gene>
<dbReference type="Pfam" id="PF05920">
    <property type="entry name" value="Homeobox_KN"/>
    <property type="match status" value="1"/>
</dbReference>
<protein>
    <recommendedName>
        <fullName evidence="10">Homeobox domain-containing protein</fullName>
    </recommendedName>
</protein>
<dbReference type="Pfam" id="PF07526">
    <property type="entry name" value="POX"/>
    <property type="match status" value="1"/>
</dbReference>
<feature type="region of interest" description="Disordered" evidence="9">
    <location>
        <begin position="333"/>
        <end position="374"/>
    </location>
</feature>
<accession>A0A7J7CQD5</accession>
<comment type="caution">
    <text evidence="11">The sequence shown here is derived from an EMBL/GenBank/DDBJ whole genome shotgun (WGS) entry which is preliminary data.</text>
</comment>
<evidence type="ECO:0000256" key="8">
    <source>
        <dbReference type="PROSITE-ProRule" id="PRU00108"/>
    </source>
</evidence>
<feature type="compositionally biased region" description="Low complexity" evidence="9">
    <location>
        <begin position="599"/>
        <end position="619"/>
    </location>
</feature>
<sequence length="731" mass="78960">MGIATPPPILSHSNCKSSNFTNSMSQDYHQTIFSFSNGFERSTASAANTQIRRDKLRVQGFEPHPQTLVGVVEEEESGGLPVYETAGMLSEMFNFPPGGGATADAVQLLESNYRTARPPPLANEWYGHRNNSNCDNIGQHHHQISGINADSAAAMHLFLMNPQPRSPSPPPPQPSTSSTLHMLLPNPSAYVSGGAFGNNSQFTWLPENNNTGRVVEGQGQGLSLSLSSSLQHLEAAKAEELRMGDGGEFLYYNNSQAAGGGASSSGPNYNQYKTSLGASQHHHHQSMNHQVHVGFGSNSLGVVNVLRNSKYAKAAQELLEEFCSVGRGEFKKNKFGNKHNSTTTPTNPNSNNPGGNNTSGGGGGGGSSSTKDLTTPLSAADRIEHQRRKVKLLSLLDEVDRRYQHYCEQMQMVVNSFDLVMGFGAAVPYTALAQKAMSRHFRCLKDAIAAQLKHSCELLGEKDGAAGSTSGGITKGETPRLKLLEQSLRQQRAFHQMGMMEQEAWRPQRGLPERSVNILRAWLFEHFLNPYPSDADKHLLARQTGLSRNQVSNWFINARVRLWKPMVEDMYQQEAKEEEDGGGREIGGGLNAQTPTPPTTTTTTASSSSAPTITTTTPANENDTSLIAINAQCFSANQGNNPPPPPPLPPSQQTHNHQLPFPDSYDDTCRLGGIVDQYHGTPTSTSGNAGFIRFGATPGDVSLTLGLRHAGNMPSDKTTSSSFSARDFGGC</sequence>
<dbReference type="Gene3D" id="1.10.10.60">
    <property type="entry name" value="Homeodomain-like"/>
    <property type="match status" value="1"/>
</dbReference>
<dbReference type="FunFam" id="1.10.10.60:FF:000083">
    <property type="entry name" value="BEL1-like homeodomain protein 4"/>
    <property type="match status" value="1"/>
</dbReference>
<feature type="region of interest" description="Disordered" evidence="9">
    <location>
        <begin position="573"/>
        <end position="622"/>
    </location>
</feature>
<reference evidence="11 12" key="1">
    <citation type="journal article" date="2020" name="Nat. Commun.">
        <title>Genome of Tripterygium wilfordii and identification of cytochrome P450 involved in triptolide biosynthesis.</title>
        <authorList>
            <person name="Tu L."/>
            <person name="Su P."/>
            <person name="Zhang Z."/>
            <person name="Gao L."/>
            <person name="Wang J."/>
            <person name="Hu T."/>
            <person name="Zhou J."/>
            <person name="Zhang Y."/>
            <person name="Zhao Y."/>
            <person name="Liu Y."/>
            <person name="Song Y."/>
            <person name="Tong Y."/>
            <person name="Lu Y."/>
            <person name="Yang J."/>
            <person name="Xu C."/>
            <person name="Jia M."/>
            <person name="Peters R.J."/>
            <person name="Huang L."/>
            <person name="Gao W."/>
        </authorList>
    </citation>
    <scope>NUCLEOTIDE SEQUENCE [LARGE SCALE GENOMIC DNA]</scope>
    <source>
        <strain evidence="12">cv. XIE 37</strain>
        <tissue evidence="11">Leaf</tissue>
    </source>
</reference>
<evidence type="ECO:0000256" key="1">
    <source>
        <dbReference type="ARBA" id="ARBA00004123"/>
    </source>
</evidence>
<organism evidence="11 12">
    <name type="scientific">Tripterygium wilfordii</name>
    <name type="common">Thunder God vine</name>
    <dbReference type="NCBI Taxonomy" id="458696"/>
    <lineage>
        <taxon>Eukaryota</taxon>
        <taxon>Viridiplantae</taxon>
        <taxon>Streptophyta</taxon>
        <taxon>Embryophyta</taxon>
        <taxon>Tracheophyta</taxon>
        <taxon>Spermatophyta</taxon>
        <taxon>Magnoliopsida</taxon>
        <taxon>eudicotyledons</taxon>
        <taxon>Gunneridae</taxon>
        <taxon>Pentapetalae</taxon>
        <taxon>rosids</taxon>
        <taxon>fabids</taxon>
        <taxon>Celastrales</taxon>
        <taxon>Celastraceae</taxon>
        <taxon>Tripterygium</taxon>
    </lineage>
</organism>
<dbReference type="EMBL" id="JAAARO010000014">
    <property type="protein sequence ID" value="KAF5736086.1"/>
    <property type="molecule type" value="Genomic_DNA"/>
</dbReference>
<evidence type="ECO:0000313" key="12">
    <source>
        <dbReference type="Proteomes" id="UP000593562"/>
    </source>
</evidence>
<evidence type="ECO:0000256" key="9">
    <source>
        <dbReference type="SAM" id="MobiDB-lite"/>
    </source>
</evidence>
<evidence type="ECO:0000256" key="3">
    <source>
        <dbReference type="ARBA" id="ARBA00023015"/>
    </source>
</evidence>
<feature type="region of interest" description="Disordered" evidence="9">
    <location>
        <begin position="160"/>
        <end position="181"/>
    </location>
</feature>
<evidence type="ECO:0000256" key="4">
    <source>
        <dbReference type="ARBA" id="ARBA00023125"/>
    </source>
</evidence>
<dbReference type="CDD" id="cd00086">
    <property type="entry name" value="homeodomain"/>
    <property type="match status" value="1"/>
</dbReference>